<name>A0A4V7I9B0_BIBTR</name>
<proteinExistence type="predicted"/>
<dbReference type="KEGG" id="btre:F542_8420"/>
<organism evidence="1 2">
    <name type="scientific">Bibersteinia trehalosi USDA-ARS-USMARC-188</name>
    <dbReference type="NCBI Taxonomy" id="1263829"/>
    <lineage>
        <taxon>Bacteria</taxon>
        <taxon>Pseudomonadati</taxon>
        <taxon>Pseudomonadota</taxon>
        <taxon>Gammaproteobacteria</taxon>
        <taxon>Pasteurellales</taxon>
        <taxon>Pasteurellaceae</taxon>
        <taxon>Bibersteinia</taxon>
    </lineage>
</organism>
<dbReference type="Proteomes" id="UP000019091">
    <property type="component" value="Chromosome"/>
</dbReference>
<protein>
    <submittedName>
        <fullName evidence="1">Uncharacterized protein</fullName>
    </submittedName>
</protein>
<evidence type="ECO:0000313" key="2">
    <source>
        <dbReference type="Proteomes" id="UP000019091"/>
    </source>
</evidence>
<dbReference type="AlphaFoldDB" id="A0A4V7I9B0"/>
<gene>
    <name evidence="1" type="ORF">F542_8420</name>
</gene>
<sequence length="68" mass="7316">MLTMACPLPISYTAASSAVSFPTNKLGSKKGSSWLCKIVPNALGDILQPQPAPWLYWVSLIGCSNMMK</sequence>
<evidence type="ECO:0000313" key="1">
    <source>
        <dbReference type="EMBL" id="AHG81559.1"/>
    </source>
</evidence>
<dbReference type="EMBL" id="CP006954">
    <property type="protein sequence ID" value="AHG81559.1"/>
    <property type="molecule type" value="Genomic_DNA"/>
</dbReference>
<reference evidence="1 2" key="1">
    <citation type="journal article" date="2014" name="Genome Announc.">
        <title>Complete Closed Genome Sequences of Three Bibersteinia trehalosi Nasopharyngeal Isolates from Cattle with Shipping Fever.</title>
        <authorList>
            <person name="Harhay G.P."/>
            <person name="McVey D.S."/>
            <person name="Koren S."/>
            <person name="Phillippy A.M."/>
            <person name="Bono J."/>
            <person name="Harhay D.M."/>
            <person name="Clawson M.L."/>
            <person name="Heaton M.P."/>
            <person name="Chitko-McKown C.G."/>
            <person name="Korlach J."/>
            <person name="Smith T.P."/>
        </authorList>
    </citation>
    <scope>NUCLEOTIDE SEQUENCE [LARGE SCALE GENOMIC DNA]</scope>
    <source>
        <strain evidence="1 2">USDA-ARS-USMARC-188</strain>
    </source>
</reference>
<accession>A0A4V7I9B0</accession>